<dbReference type="PANTHER" id="PTHR33841">
    <property type="entry name" value="DNA METHYLTRANSFERASE YEEA-RELATED"/>
    <property type="match status" value="1"/>
</dbReference>
<name>A0A372FVV0_9ACTN</name>
<dbReference type="Pfam" id="PF22837">
    <property type="entry name" value="M_Eco57I_C"/>
    <property type="match status" value="1"/>
</dbReference>
<dbReference type="AlphaFoldDB" id="A0A372FVV0"/>
<evidence type="ECO:0000313" key="9">
    <source>
        <dbReference type="EMBL" id="RFS44754.1"/>
    </source>
</evidence>
<feature type="domain" description="Type II methyltransferase M.Eco57I C-terminal" evidence="8">
    <location>
        <begin position="247"/>
        <end position="502"/>
    </location>
</feature>
<comment type="caution">
    <text evidence="9">The sequence shown here is derived from an EMBL/GenBank/DDBJ whole genome shotgun (WGS) entry which is preliminary data.</text>
</comment>
<feature type="domain" description="Type II methyltransferase M.TaqI-like" evidence="7">
    <location>
        <begin position="87"/>
        <end position="193"/>
    </location>
</feature>
<gene>
    <name evidence="9" type="ORF">D0Q02_20770</name>
</gene>
<dbReference type="RefSeq" id="WP_117229692.1">
    <property type="nucleotide sequence ID" value="NZ_CP061725.1"/>
</dbReference>
<dbReference type="CDD" id="cd02440">
    <property type="entry name" value="AdoMet_MTases"/>
    <property type="match status" value="1"/>
</dbReference>
<evidence type="ECO:0000256" key="1">
    <source>
        <dbReference type="ARBA" id="ARBA00006594"/>
    </source>
</evidence>
<reference evidence="9 10" key="1">
    <citation type="submission" date="2018-08" db="EMBL/GenBank/DDBJ databases">
        <title>Verrucosispora craniellae sp. nov., isolated from a marine sponge in the South China Sea.</title>
        <authorList>
            <person name="Li L."/>
            <person name="Lin H.W."/>
        </authorList>
    </citation>
    <scope>NUCLEOTIDE SEQUENCE [LARGE SCALE GENOMIC DNA]</scope>
    <source>
        <strain evidence="9 10">LHW63014</strain>
    </source>
</reference>
<evidence type="ECO:0000256" key="2">
    <source>
        <dbReference type="ARBA" id="ARBA00011900"/>
    </source>
</evidence>
<evidence type="ECO:0000256" key="3">
    <source>
        <dbReference type="ARBA" id="ARBA00022603"/>
    </source>
</evidence>
<comment type="catalytic activity">
    <reaction evidence="6">
        <text>a 2'-deoxyadenosine in DNA + S-adenosyl-L-methionine = an N(6)-methyl-2'-deoxyadenosine in DNA + S-adenosyl-L-homocysteine + H(+)</text>
        <dbReference type="Rhea" id="RHEA:15197"/>
        <dbReference type="Rhea" id="RHEA-COMP:12418"/>
        <dbReference type="Rhea" id="RHEA-COMP:12419"/>
        <dbReference type="ChEBI" id="CHEBI:15378"/>
        <dbReference type="ChEBI" id="CHEBI:57856"/>
        <dbReference type="ChEBI" id="CHEBI:59789"/>
        <dbReference type="ChEBI" id="CHEBI:90615"/>
        <dbReference type="ChEBI" id="CHEBI:90616"/>
        <dbReference type="EC" id="2.1.1.72"/>
    </reaction>
</comment>
<evidence type="ECO:0000313" key="10">
    <source>
        <dbReference type="Proteomes" id="UP000262621"/>
    </source>
</evidence>
<dbReference type="Pfam" id="PF07669">
    <property type="entry name" value="Eco57I"/>
    <property type="match status" value="1"/>
</dbReference>
<protein>
    <recommendedName>
        <fullName evidence="2">site-specific DNA-methyltransferase (adenine-specific)</fullName>
        <ecNumber evidence="2">2.1.1.72</ecNumber>
    </recommendedName>
</protein>
<dbReference type="Proteomes" id="UP000262621">
    <property type="component" value="Unassembled WGS sequence"/>
</dbReference>
<dbReference type="GO" id="GO:0009007">
    <property type="term" value="F:site-specific DNA-methyltransferase (adenine-specific) activity"/>
    <property type="evidence" value="ECO:0007669"/>
    <property type="project" value="UniProtKB-EC"/>
</dbReference>
<dbReference type="Gene3D" id="3.40.50.150">
    <property type="entry name" value="Vaccinia Virus protein VP39"/>
    <property type="match status" value="1"/>
</dbReference>
<accession>A0A372FVV0</accession>
<dbReference type="EC" id="2.1.1.72" evidence="2"/>
<dbReference type="InterPro" id="IPR029063">
    <property type="entry name" value="SAM-dependent_MTases_sf"/>
</dbReference>
<keyword evidence="4 9" id="KW-0808">Transferase</keyword>
<dbReference type="InterPro" id="IPR050953">
    <property type="entry name" value="N4_N6_ade-DNA_methylase"/>
</dbReference>
<dbReference type="InterPro" id="IPR054520">
    <property type="entry name" value="M_Eco57I_C"/>
</dbReference>
<evidence type="ECO:0000259" key="8">
    <source>
        <dbReference type="Pfam" id="PF22837"/>
    </source>
</evidence>
<sequence length="537" mass="58803">MPRFPGKTQPDADKLRGGYYTPDSLARAVATWVAEAGPRLLEPSCGDGQILRQLVREAGPEQVLGVELLPEEAEAARKCGASVITSDFFTWFTPSDYGSFDGAAGNPPFIRFGNWREAEREPALDLMREQGLPTSRLTNAWLPFVVASLVAVRQGGRIGLVLPAELLQVGYAAPLRSYLVDSCSEISIVAFRTLVFPGILQEVVLLLAERGSGPAVIRTLELDNAADLQRLDLSAAPAVRAGLHDGEKWTKYFLLPEQVDAIRALRADSRMSTLGRWASVDVGVVTGRNSFFTMTPDEAEQRDLADLTVALVSRSQQLTGVRVTEADIESLRGTAARTRLLSVPADVTPQTHTGLRAHVADGELHEVHLGYKCRIRRDWWRVPSVSVPDGFLLRQIHLYPRLVANEAGATSTDTVHRVRVRGNSTTAAQLSVAALNSATFAATEVVGRSYGGGLLELEPTEAELLPIPDPTLVSTALVEKVDELLRESRIEEAVHLVDQQLLIEGLQFTSEEVTRLREAWARLRDRRAARGRSTRSK</sequence>
<dbReference type="GO" id="GO:0006304">
    <property type="term" value="P:DNA modification"/>
    <property type="evidence" value="ECO:0007669"/>
    <property type="project" value="InterPro"/>
</dbReference>
<keyword evidence="10" id="KW-1185">Reference proteome</keyword>
<dbReference type="PRINTS" id="PR00507">
    <property type="entry name" value="N12N6MTFRASE"/>
</dbReference>
<dbReference type="InterPro" id="IPR002052">
    <property type="entry name" value="DNA_methylase_N6_adenine_CS"/>
</dbReference>
<dbReference type="GO" id="GO:0003676">
    <property type="term" value="F:nucleic acid binding"/>
    <property type="evidence" value="ECO:0007669"/>
    <property type="project" value="InterPro"/>
</dbReference>
<evidence type="ECO:0000256" key="6">
    <source>
        <dbReference type="ARBA" id="ARBA00047942"/>
    </source>
</evidence>
<comment type="similarity">
    <text evidence="1">Belongs to the N(4)/N(6)-methyltransferase family.</text>
</comment>
<dbReference type="PROSITE" id="PS00092">
    <property type="entry name" value="N6_MTASE"/>
    <property type="match status" value="1"/>
</dbReference>
<evidence type="ECO:0000256" key="5">
    <source>
        <dbReference type="ARBA" id="ARBA00022691"/>
    </source>
</evidence>
<evidence type="ECO:0000259" key="7">
    <source>
        <dbReference type="Pfam" id="PF07669"/>
    </source>
</evidence>
<proteinExistence type="inferred from homology"/>
<keyword evidence="3 9" id="KW-0489">Methyltransferase</keyword>
<evidence type="ECO:0000256" key="4">
    <source>
        <dbReference type="ARBA" id="ARBA00022679"/>
    </source>
</evidence>
<dbReference type="SUPFAM" id="SSF53335">
    <property type="entry name" value="S-adenosyl-L-methionine-dependent methyltransferases"/>
    <property type="match status" value="1"/>
</dbReference>
<dbReference type="InterPro" id="IPR011639">
    <property type="entry name" value="MethylTrfase_TaqI-like_dom"/>
</dbReference>
<dbReference type="GO" id="GO:0032259">
    <property type="term" value="P:methylation"/>
    <property type="evidence" value="ECO:0007669"/>
    <property type="project" value="UniProtKB-KW"/>
</dbReference>
<organism evidence="9 10">
    <name type="scientific">Micromonospora craniellae</name>
    <dbReference type="NCBI Taxonomy" id="2294034"/>
    <lineage>
        <taxon>Bacteria</taxon>
        <taxon>Bacillati</taxon>
        <taxon>Actinomycetota</taxon>
        <taxon>Actinomycetes</taxon>
        <taxon>Micromonosporales</taxon>
        <taxon>Micromonosporaceae</taxon>
        <taxon>Micromonospora</taxon>
    </lineage>
</organism>
<dbReference type="PANTHER" id="PTHR33841:SF5">
    <property type="entry name" value="DNA METHYLASE (MODIFICATION METHYLASE) (METHYLTRANSFERASE)-RELATED"/>
    <property type="match status" value="1"/>
</dbReference>
<keyword evidence="5" id="KW-0949">S-adenosyl-L-methionine</keyword>
<dbReference type="EMBL" id="QVFU01000025">
    <property type="protein sequence ID" value="RFS44754.1"/>
    <property type="molecule type" value="Genomic_DNA"/>
</dbReference>
<dbReference type="OrthoDB" id="32195at2"/>